<gene>
    <name evidence="2" type="ORF">BS50DRAFT_599728</name>
</gene>
<dbReference type="STRING" id="1448308.A0A2T2NVS2"/>
<organism evidence="2 3">
    <name type="scientific">Corynespora cassiicola Philippines</name>
    <dbReference type="NCBI Taxonomy" id="1448308"/>
    <lineage>
        <taxon>Eukaryota</taxon>
        <taxon>Fungi</taxon>
        <taxon>Dikarya</taxon>
        <taxon>Ascomycota</taxon>
        <taxon>Pezizomycotina</taxon>
        <taxon>Dothideomycetes</taxon>
        <taxon>Pleosporomycetidae</taxon>
        <taxon>Pleosporales</taxon>
        <taxon>Corynesporascaceae</taxon>
        <taxon>Corynespora</taxon>
    </lineage>
</organism>
<reference evidence="2 3" key="1">
    <citation type="journal article" date="2018" name="Front. Microbiol.">
        <title>Genome-Wide Analysis of Corynespora cassiicola Leaf Fall Disease Putative Effectors.</title>
        <authorList>
            <person name="Lopez D."/>
            <person name="Ribeiro S."/>
            <person name="Label P."/>
            <person name="Fumanal B."/>
            <person name="Venisse J.S."/>
            <person name="Kohler A."/>
            <person name="de Oliveira R.R."/>
            <person name="Labutti K."/>
            <person name="Lipzen A."/>
            <person name="Lail K."/>
            <person name="Bauer D."/>
            <person name="Ohm R.A."/>
            <person name="Barry K.W."/>
            <person name="Spatafora J."/>
            <person name="Grigoriev I.V."/>
            <person name="Martin F.M."/>
            <person name="Pujade-Renaud V."/>
        </authorList>
    </citation>
    <scope>NUCLEOTIDE SEQUENCE [LARGE SCALE GENOMIC DNA]</scope>
    <source>
        <strain evidence="2 3">Philippines</strain>
    </source>
</reference>
<comment type="similarity">
    <text evidence="1">Belongs to the ustYa family.</text>
</comment>
<dbReference type="OrthoDB" id="3687641at2759"/>
<evidence type="ECO:0000313" key="3">
    <source>
        <dbReference type="Proteomes" id="UP000240883"/>
    </source>
</evidence>
<dbReference type="InterPro" id="IPR021765">
    <property type="entry name" value="UstYa-like"/>
</dbReference>
<dbReference type="EMBL" id="KZ678133">
    <property type="protein sequence ID" value="PSN69535.1"/>
    <property type="molecule type" value="Genomic_DNA"/>
</dbReference>
<dbReference type="PANTHER" id="PTHR33365">
    <property type="entry name" value="YALI0B05434P"/>
    <property type="match status" value="1"/>
</dbReference>
<dbReference type="Pfam" id="PF11807">
    <property type="entry name" value="UstYa"/>
    <property type="match status" value="1"/>
</dbReference>
<sequence>MTLDFSHQGLKNDVASEEAPFLSDDEKRSEISVGGIRGSPSPARRHLTNLVNALLLLLLVVSNGVWWAAFHSREAQEASSSCVRPQLVWSPGTIAIEYERVVLNRSIESENVFAGKRTKAMDKAWAELVKPMALKISNEELEQLGETSISFRDGSGYLAEMGVFHELHCVKHLHEHLSLDFRNMTEDELDFERAHVDHCLEYLREAAMCRGDPTLAFFTWDDGIPKSKRDTTNECVKWDKLRAFAESRMVDVSDYSVLNRDG</sequence>
<proteinExistence type="inferred from homology"/>
<dbReference type="PANTHER" id="PTHR33365:SF7">
    <property type="entry name" value="TAT PATHWAY SIGNAL SEQUENCE"/>
    <property type="match status" value="1"/>
</dbReference>
<dbReference type="AlphaFoldDB" id="A0A2T2NVS2"/>
<accession>A0A2T2NVS2</accession>
<evidence type="ECO:0000256" key="1">
    <source>
        <dbReference type="ARBA" id="ARBA00035112"/>
    </source>
</evidence>
<evidence type="ECO:0008006" key="4">
    <source>
        <dbReference type="Google" id="ProtNLM"/>
    </source>
</evidence>
<dbReference type="GO" id="GO:0043386">
    <property type="term" value="P:mycotoxin biosynthetic process"/>
    <property type="evidence" value="ECO:0007669"/>
    <property type="project" value="InterPro"/>
</dbReference>
<name>A0A2T2NVS2_CORCC</name>
<dbReference type="Proteomes" id="UP000240883">
    <property type="component" value="Unassembled WGS sequence"/>
</dbReference>
<protein>
    <recommendedName>
        <fullName evidence="4">Tat pathway signal sequence</fullName>
    </recommendedName>
</protein>
<keyword evidence="3" id="KW-1185">Reference proteome</keyword>
<evidence type="ECO:0000313" key="2">
    <source>
        <dbReference type="EMBL" id="PSN69535.1"/>
    </source>
</evidence>